<dbReference type="Proteomes" id="UP001602245">
    <property type="component" value="Unassembled WGS sequence"/>
</dbReference>
<comment type="caution">
    <text evidence="2">The sequence shown here is derived from an EMBL/GenBank/DDBJ whole genome shotgun (WGS) entry which is preliminary data.</text>
</comment>
<evidence type="ECO:0000256" key="1">
    <source>
        <dbReference type="SAM" id="Phobius"/>
    </source>
</evidence>
<keyword evidence="1" id="KW-0812">Transmembrane</keyword>
<organism evidence="2 3">
    <name type="scientific">Paractinoplanes globisporus</name>
    <dbReference type="NCBI Taxonomy" id="113565"/>
    <lineage>
        <taxon>Bacteria</taxon>
        <taxon>Bacillati</taxon>
        <taxon>Actinomycetota</taxon>
        <taxon>Actinomycetes</taxon>
        <taxon>Micromonosporales</taxon>
        <taxon>Micromonosporaceae</taxon>
        <taxon>Paractinoplanes</taxon>
    </lineage>
</organism>
<sequence length="60" mass="6919">MDKPERTAEDVLWGRVQRKRDRIRAEIQRNRAGGHKIPTWAMAAVLGAALLGWLWLILAR</sequence>
<accession>A0ABW6W4C5</accession>
<protein>
    <recommendedName>
        <fullName evidence="4">DUF3618 domain-containing protein</fullName>
    </recommendedName>
</protein>
<proteinExistence type="predicted"/>
<dbReference type="RefSeq" id="WP_020518588.1">
    <property type="nucleotide sequence ID" value="NZ_JBIAZU010000001.1"/>
</dbReference>
<feature type="transmembrane region" description="Helical" evidence="1">
    <location>
        <begin position="37"/>
        <end position="58"/>
    </location>
</feature>
<name>A0ABW6W4C5_9ACTN</name>
<gene>
    <name evidence="2" type="ORF">ACFY35_01865</name>
</gene>
<dbReference type="EMBL" id="JBIAZU010000001">
    <property type="protein sequence ID" value="MFF5288155.1"/>
    <property type="molecule type" value="Genomic_DNA"/>
</dbReference>
<evidence type="ECO:0000313" key="2">
    <source>
        <dbReference type="EMBL" id="MFF5288155.1"/>
    </source>
</evidence>
<keyword evidence="3" id="KW-1185">Reference proteome</keyword>
<reference evidence="2 3" key="1">
    <citation type="submission" date="2024-10" db="EMBL/GenBank/DDBJ databases">
        <title>The Natural Products Discovery Center: Release of the First 8490 Sequenced Strains for Exploring Actinobacteria Biosynthetic Diversity.</title>
        <authorList>
            <person name="Kalkreuter E."/>
            <person name="Kautsar S.A."/>
            <person name="Yang D."/>
            <person name="Bader C.D."/>
            <person name="Teijaro C.N."/>
            <person name="Fluegel L."/>
            <person name="Davis C.M."/>
            <person name="Simpson J.R."/>
            <person name="Lauterbach L."/>
            <person name="Steele A.D."/>
            <person name="Gui C."/>
            <person name="Meng S."/>
            <person name="Li G."/>
            <person name="Viehrig K."/>
            <person name="Ye F."/>
            <person name="Su P."/>
            <person name="Kiefer A.F."/>
            <person name="Nichols A."/>
            <person name="Cepeda A.J."/>
            <person name="Yan W."/>
            <person name="Fan B."/>
            <person name="Jiang Y."/>
            <person name="Adhikari A."/>
            <person name="Zheng C.-J."/>
            <person name="Schuster L."/>
            <person name="Cowan T.M."/>
            <person name="Smanski M.J."/>
            <person name="Chevrette M.G."/>
            <person name="De Carvalho L.P.S."/>
            <person name="Shen B."/>
        </authorList>
    </citation>
    <scope>NUCLEOTIDE SEQUENCE [LARGE SCALE GENOMIC DNA]</scope>
    <source>
        <strain evidence="2 3">NPDC000087</strain>
    </source>
</reference>
<keyword evidence="1" id="KW-1133">Transmembrane helix</keyword>
<keyword evidence="1" id="KW-0472">Membrane</keyword>
<evidence type="ECO:0008006" key="4">
    <source>
        <dbReference type="Google" id="ProtNLM"/>
    </source>
</evidence>
<evidence type="ECO:0000313" key="3">
    <source>
        <dbReference type="Proteomes" id="UP001602245"/>
    </source>
</evidence>